<sequence>MKEKVILLTSDQFGNGDALLGSSLLETFMVLIKQEANKPAAVFCLNKGVTLLTEKSLISVHLKELADQGVPVLACKTCLDYYGVGHVLTVGQVSSMKEFVELARNHEVITIG</sequence>
<dbReference type="AlphaFoldDB" id="A0A1U9YLC7"/>
<evidence type="ECO:0000313" key="2">
    <source>
        <dbReference type="Proteomes" id="UP000192727"/>
    </source>
</evidence>
<dbReference type="InterPro" id="IPR003787">
    <property type="entry name" value="Sulphur_relay_DsrE/F-like"/>
</dbReference>
<dbReference type="SUPFAM" id="SSF75169">
    <property type="entry name" value="DsrEFH-like"/>
    <property type="match status" value="1"/>
</dbReference>
<protein>
    <submittedName>
        <fullName evidence="1">Transcriptional regulator</fullName>
    </submittedName>
</protein>
<dbReference type="RefSeq" id="WP_036654865.1">
    <property type="nucleotide sequence ID" value="NZ_CP019794.1"/>
</dbReference>
<dbReference type="InterPro" id="IPR027396">
    <property type="entry name" value="DsrEFH-like"/>
</dbReference>
<dbReference type="Proteomes" id="UP000192727">
    <property type="component" value="Chromosome"/>
</dbReference>
<dbReference type="Gene3D" id="3.40.1260.10">
    <property type="entry name" value="DsrEFH-like"/>
    <property type="match status" value="1"/>
</dbReference>
<accession>A0A1U9YLC7</accession>
<name>A0A1U9YLC7_9BACL</name>
<proteinExistence type="predicted"/>
<dbReference type="Pfam" id="PF02635">
    <property type="entry name" value="DsrE"/>
    <property type="match status" value="1"/>
</dbReference>
<evidence type="ECO:0000313" key="1">
    <source>
        <dbReference type="EMBL" id="ARF67546.1"/>
    </source>
</evidence>
<dbReference type="GeneID" id="64220118"/>
<reference evidence="1 2" key="1">
    <citation type="submission" date="2017-03" db="EMBL/GenBank/DDBJ databases">
        <title>Paenibacillus larvae genome sequencing.</title>
        <authorList>
            <person name="Dingman D.W."/>
        </authorList>
    </citation>
    <scope>NUCLEOTIDE SEQUENCE [LARGE SCALE GENOMIC DNA]</scope>
    <source>
        <strain evidence="1 2">SAG 10367</strain>
    </source>
</reference>
<gene>
    <name evidence="1" type="ORF">B7C51_06500</name>
</gene>
<organism evidence="1 2">
    <name type="scientific">Paenibacillus larvae subsp. pulvifaciens</name>
    <dbReference type="NCBI Taxonomy" id="1477"/>
    <lineage>
        <taxon>Bacteria</taxon>
        <taxon>Bacillati</taxon>
        <taxon>Bacillota</taxon>
        <taxon>Bacilli</taxon>
        <taxon>Bacillales</taxon>
        <taxon>Paenibacillaceae</taxon>
        <taxon>Paenibacillus</taxon>
    </lineage>
</organism>
<dbReference type="EMBL" id="CP020557">
    <property type="protein sequence ID" value="ARF67546.1"/>
    <property type="molecule type" value="Genomic_DNA"/>
</dbReference>